<evidence type="ECO:0000313" key="1">
    <source>
        <dbReference type="EMBL" id="GAA4170781.1"/>
    </source>
</evidence>
<accession>A0ABP7ZUK7</accession>
<gene>
    <name evidence="1" type="ORF">GCM10022287_09230</name>
</gene>
<name>A0ABP7ZUK7_9MICO</name>
<protein>
    <submittedName>
        <fullName evidence="1">Uncharacterized protein</fullName>
    </submittedName>
</protein>
<dbReference type="EMBL" id="BAABBW010000001">
    <property type="protein sequence ID" value="GAA4170781.1"/>
    <property type="molecule type" value="Genomic_DNA"/>
</dbReference>
<reference evidence="2" key="1">
    <citation type="journal article" date="2019" name="Int. J. Syst. Evol. Microbiol.">
        <title>The Global Catalogue of Microorganisms (GCM) 10K type strain sequencing project: providing services to taxonomists for standard genome sequencing and annotation.</title>
        <authorList>
            <consortium name="The Broad Institute Genomics Platform"/>
            <consortium name="The Broad Institute Genome Sequencing Center for Infectious Disease"/>
            <person name="Wu L."/>
            <person name="Ma J."/>
        </authorList>
    </citation>
    <scope>NUCLEOTIDE SEQUENCE [LARGE SCALE GENOMIC DNA]</scope>
    <source>
        <strain evidence="2">JCM 17591</strain>
    </source>
</reference>
<keyword evidence="2" id="KW-1185">Reference proteome</keyword>
<comment type="caution">
    <text evidence="1">The sequence shown here is derived from an EMBL/GenBank/DDBJ whole genome shotgun (WGS) entry which is preliminary data.</text>
</comment>
<proteinExistence type="predicted"/>
<dbReference type="RefSeq" id="WP_344752100.1">
    <property type="nucleotide sequence ID" value="NZ_BAABBW010000001.1"/>
</dbReference>
<organism evidence="1 2">
    <name type="scientific">Gryllotalpicola koreensis</name>
    <dbReference type="NCBI Taxonomy" id="993086"/>
    <lineage>
        <taxon>Bacteria</taxon>
        <taxon>Bacillati</taxon>
        <taxon>Actinomycetota</taxon>
        <taxon>Actinomycetes</taxon>
        <taxon>Micrococcales</taxon>
        <taxon>Microbacteriaceae</taxon>
        <taxon>Gryllotalpicola</taxon>
    </lineage>
</organism>
<evidence type="ECO:0000313" key="2">
    <source>
        <dbReference type="Proteomes" id="UP001501079"/>
    </source>
</evidence>
<dbReference type="Proteomes" id="UP001501079">
    <property type="component" value="Unassembled WGS sequence"/>
</dbReference>
<sequence>MSYYVGDIPAAPLVIEPARGGDPLDISDYTVASISLIDPTGIPVEAQPTATIVDDEGITVIRVTWGNASPFAASGVHVARITVSDDAGHKLRMPAVRLAVDTDDGWYTVDDARDDWLQGPVSDVRLYELLQVAKKEVIDFAPDLPDGASVPLSYRQAQLDHARDVWNASKVDPSTGDDGDDSFAVRAFPLDWTIKQRLRPQHPGRPTVAGLPEGYVY</sequence>